<dbReference type="GO" id="GO:0051287">
    <property type="term" value="F:NAD binding"/>
    <property type="evidence" value="ECO:0007669"/>
    <property type="project" value="InterPro"/>
</dbReference>
<dbReference type="Pfam" id="PF03446">
    <property type="entry name" value="NAD_binding_2"/>
    <property type="match status" value="1"/>
</dbReference>
<evidence type="ECO:0000256" key="2">
    <source>
        <dbReference type="ARBA" id="ARBA00023027"/>
    </source>
</evidence>
<evidence type="ECO:0000256" key="1">
    <source>
        <dbReference type="ARBA" id="ARBA00023002"/>
    </source>
</evidence>
<reference evidence="6 7" key="1">
    <citation type="submission" date="2020-08" db="EMBL/GenBank/DDBJ databases">
        <title>Genome sequencing of Purple Non-Sulfur Bacteria from various extreme environments.</title>
        <authorList>
            <person name="Mayer M."/>
        </authorList>
    </citation>
    <scope>NUCLEOTIDE SEQUENCE [LARGE SCALE GENOMIC DNA]</scope>
    <source>
        <strain evidence="6 7">JA131</strain>
    </source>
</reference>
<gene>
    <name evidence="6" type="ORF">GGD89_000290</name>
</gene>
<protein>
    <submittedName>
        <fullName evidence="6">2-hydroxy-3-oxopropionate reductase</fullName>
        <ecNumber evidence="6">1.1.1.60</ecNumber>
    </submittedName>
</protein>
<dbReference type="PANTHER" id="PTHR43060:SF15">
    <property type="entry name" value="3-HYDROXYISOBUTYRATE DEHYDROGENASE-LIKE 1, MITOCHONDRIAL-RELATED"/>
    <property type="match status" value="1"/>
</dbReference>
<comment type="caution">
    <text evidence="6">The sequence shown here is derived from an EMBL/GenBank/DDBJ whole genome shotgun (WGS) entry which is preliminary data.</text>
</comment>
<dbReference type="Gene3D" id="1.10.1040.10">
    <property type="entry name" value="N-(1-d-carboxylethyl)-l-norvaline Dehydrogenase, domain 2"/>
    <property type="match status" value="1"/>
</dbReference>
<dbReference type="InterPro" id="IPR029154">
    <property type="entry name" value="HIBADH-like_NADP-bd"/>
</dbReference>
<dbReference type="InterPro" id="IPR006115">
    <property type="entry name" value="6PGDH_NADP-bd"/>
</dbReference>
<organism evidence="6 7">
    <name type="scientific">Roseospira visakhapatnamensis</name>
    <dbReference type="NCBI Taxonomy" id="390880"/>
    <lineage>
        <taxon>Bacteria</taxon>
        <taxon>Pseudomonadati</taxon>
        <taxon>Pseudomonadota</taxon>
        <taxon>Alphaproteobacteria</taxon>
        <taxon>Rhodospirillales</taxon>
        <taxon>Rhodospirillaceae</taxon>
        <taxon>Roseospira</taxon>
    </lineage>
</organism>
<dbReference type="AlphaFoldDB" id="A0A7W6RA17"/>
<dbReference type="GO" id="GO:0050661">
    <property type="term" value="F:NADP binding"/>
    <property type="evidence" value="ECO:0007669"/>
    <property type="project" value="InterPro"/>
</dbReference>
<sequence length="309" mass="32279">MSTPTRDTRIALVGIGLMGSRMARRLLDAGFAVTLRDTARDKAEALIADGAQWAGSVAEAVADADVVITSLAGAAVIEQVTFGTDGIVPAARKDALLIDMSSLAPAIARETHRRLTEAGYPHHLDAPVSGGVSGAQDGTLSIMVGGAEADVERARPVFAVLGHVFHLGGEGAGQVCKLVNQAVVHITIGAVTEGLMLAASLGVDAGKVREAIRGGYCQSRIMEIHGQKMVDRDFVPGGPLEYSVKDMDMAVEMARGADLTLPLSSVVLERYRALLDSGRGRLDHCALLLAYEEANAPHRVSPGTADTLP</sequence>
<dbReference type="SUPFAM" id="SSF48179">
    <property type="entry name" value="6-phosphogluconate dehydrogenase C-terminal domain-like"/>
    <property type="match status" value="1"/>
</dbReference>
<feature type="active site" evidence="3">
    <location>
        <position position="177"/>
    </location>
</feature>
<dbReference type="Gene3D" id="3.40.50.720">
    <property type="entry name" value="NAD(P)-binding Rossmann-like Domain"/>
    <property type="match status" value="1"/>
</dbReference>
<dbReference type="SUPFAM" id="SSF51735">
    <property type="entry name" value="NAD(P)-binding Rossmann-fold domains"/>
    <property type="match status" value="1"/>
</dbReference>
<dbReference type="PIRSF" id="PIRSF000103">
    <property type="entry name" value="HIBADH"/>
    <property type="match status" value="1"/>
</dbReference>
<dbReference type="InterPro" id="IPR008927">
    <property type="entry name" value="6-PGluconate_DH-like_C_sf"/>
</dbReference>
<dbReference type="GO" id="GO:0008679">
    <property type="term" value="F:2-hydroxy-3-oxopropionate reductase activity"/>
    <property type="evidence" value="ECO:0007669"/>
    <property type="project" value="UniProtKB-EC"/>
</dbReference>
<dbReference type="Proteomes" id="UP000554286">
    <property type="component" value="Unassembled WGS sequence"/>
</dbReference>
<dbReference type="PANTHER" id="PTHR43060">
    <property type="entry name" value="3-HYDROXYISOBUTYRATE DEHYDROGENASE-LIKE 1, MITOCHONDRIAL-RELATED"/>
    <property type="match status" value="1"/>
</dbReference>
<feature type="domain" description="6-phosphogluconate dehydrogenase NADP-binding" evidence="4">
    <location>
        <begin position="9"/>
        <end position="166"/>
    </location>
</feature>
<keyword evidence="1 6" id="KW-0560">Oxidoreductase</keyword>
<dbReference type="InterPro" id="IPR013328">
    <property type="entry name" value="6PGD_dom2"/>
</dbReference>
<evidence type="ECO:0000259" key="4">
    <source>
        <dbReference type="Pfam" id="PF03446"/>
    </source>
</evidence>
<keyword evidence="7" id="KW-1185">Reference proteome</keyword>
<accession>A0A7W6RA17</accession>
<proteinExistence type="predicted"/>
<dbReference type="RefSeq" id="WP_184042306.1">
    <property type="nucleotide sequence ID" value="NZ_JACIGK010000001.1"/>
</dbReference>
<dbReference type="EC" id="1.1.1.60" evidence="6"/>
<dbReference type="Pfam" id="PF14833">
    <property type="entry name" value="NAD_binding_11"/>
    <property type="match status" value="1"/>
</dbReference>
<feature type="domain" description="3-hydroxyisobutyrate dehydrogenase-like NAD-binding" evidence="5">
    <location>
        <begin position="171"/>
        <end position="288"/>
    </location>
</feature>
<dbReference type="InterPro" id="IPR036291">
    <property type="entry name" value="NAD(P)-bd_dom_sf"/>
</dbReference>
<evidence type="ECO:0000313" key="6">
    <source>
        <dbReference type="EMBL" id="MBB4264684.1"/>
    </source>
</evidence>
<keyword evidence="2" id="KW-0520">NAD</keyword>
<dbReference type="EMBL" id="JACIGK010000001">
    <property type="protein sequence ID" value="MBB4264684.1"/>
    <property type="molecule type" value="Genomic_DNA"/>
</dbReference>
<evidence type="ECO:0000256" key="3">
    <source>
        <dbReference type="PIRSR" id="PIRSR000103-1"/>
    </source>
</evidence>
<name>A0A7W6RA17_9PROT</name>
<evidence type="ECO:0000259" key="5">
    <source>
        <dbReference type="Pfam" id="PF14833"/>
    </source>
</evidence>
<evidence type="ECO:0000313" key="7">
    <source>
        <dbReference type="Proteomes" id="UP000554286"/>
    </source>
</evidence>
<dbReference type="InterPro" id="IPR015815">
    <property type="entry name" value="HIBADH-related"/>
</dbReference>